<dbReference type="GO" id="GO:0015232">
    <property type="term" value="F:heme transmembrane transporter activity"/>
    <property type="evidence" value="ECO:0007669"/>
    <property type="project" value="InterPro"/>
</dbReference>
<organism evidence="11 12">
    <name type="scientific">Granulicella rosea</name>
    <dbReference type="NCBI Taxonomy" id="474952"/>
    <lineage>
        <taxon>Bacteria</taxon>
        <taxon>Pseudomonadati</taxon>
        <taxon>Acidobacteriota</taxon>
        <taxon>Terriglobia</taxon>
        <taxon>Terriglobales</taxon>
        <taxon>Acidobacteriaceae</taxon>
        <taxon>Granulicella</taxon>
    </lineage>
</organism>
<dbReference type="PANTHER" id="PTHR30071">
    <property type="entry name" value="HEME EXPORTER PROTEIN C"/>
    <property type="match status" value="1"/>
</dbReference>
<dbReference type="GO" id="GO:0017004">
    <property type="term" value="P:cytochrome complex assembly"/>
    <property type="evidence" value="ECO:0007669"/>
    <property type="project" value="UniProtKB-KW"/>
</dbReference>
<dbReference type="InterPro" id="IPR003557">
    <property type="entry name" value="Cyt_c_biogenesis_CcmC"/>
</dbReference>
<feature type="domain" description="Cytochrome c assembly protein" evidence="10">
    <location>
        <begin position="30"/>
        <end position="190"/>
    </location>
</feature>
<evidence type="ECO:0000313" key="12">
    <source>
        <dbReference type="Proteomes" id="UP000198356"/>
    </source>
</evidence>
<dbReference type="Proteomes" id="UP000198356">
    <property type="component" value="Unassembled WGS sequence"/>
</dbReference>
<reference evidence="11 12" key="1">
    <citation type="submission" date="2017-06" db="EMBL/GenBank/DDBJ databases">
        <authorList>
            <person name="Kim H.J."/>
            <person name="Triplett B.A."/>
        </authorList>
    </citation>
    <scope>NUCLEOTIDE SEQUENCE [LARGE SCALE GENOMIC DNA]</scope>
    <source>
        <strain evidence="11 12">DSM 18704</strain>
    </source>
</reference>
<feature type="transmembrane region" description="Helical" evidence="9">
    <location>
        <begin position="27"/>
        <end position="48"/>
    </location>
</feature>
<dbReference type="GO" id="GO:0005886">
    <property type="term" value="C:plasma membrane"/>
    <property type="evidence" value="ECO:0007669"/>
    <property type="project" value="TreeGrafter"/>
</dbReference>
<proteinExistence type="inferred from homology"/>
<comment type="function">
    <text evidence="1">Required for the export of heme to the periplasm for the biogenesis of c-type cytochromes.</text>
</comment>
<evidence type="ECO:0000256" key="8">
    <source>
        <dbReference type="ARBA" id="ARBA00023136"/>
    </source>
</evidence>
<feature type="transmembrane region" description="Helical" evidence="9">
    <location>
        <begin position="130"/>
        <end position="154"/>
    </location>
</feature>
<evidence type="ECO:0000256" key="4">
    <source>
        <dbReference type="ARBA" id="ARBA00016463"/>
    </source>
</evidence>
<evidence type="ECO:0000313" key="11">
    <source>
        <dbReference type="EMBL" id="SNS94851.1"/>
    </source>
</evidence>
<comment type="subcellular location">
    <subcellularLocation>
        <location evidence="2">Membrane</location>
        <topology evidence="2">Multi-pass membrane protein</topology>
    </subcellularLocation>
</comment>
<keyword evidence="5 9" id="KW-0812">Transmembrane</keyword>
<sequence length="268" mass="29805">MPQRTHTISGPDAPAEQSSSTGQILGLLWLAATLVVLVIGFRQAIFIAPTEATMGNMQRIFYYHVPLAILGLIFPYVNFGASVAYLILRRRNPLSALTADALALASAEVTVVYVSLCLATGMLWGRAAWGIWWAWDARLTSLLLLWLLYVAYLLTRRLSLSGETSTVGAVISVFAAIDVPIVYMSIQWWRTQHPAPVLTGEGSLDHSMYVAFGWNVLGWAMWGIFLIAFRFALERRRQLQQQELALSVLEASLEPIQPRFTQEPPNAL</sequence>
<evidence type="ECO:0000256" key="3">
    <source>
        <dbReference type="ARBA" id="ARBA00005840"/>
    </source>
</evidence>
<evidence type="ECO:0000256" key="6">
    <source>
        <dbReference type="ARBA" id="ARBA00022748"/>
    </source>
</evidence>
<gene>
    <name evidence="11" type="ORF">SAMN05421770_103188</name>
</gene>
<dbReference type="OrthoDB" id="9814290at2"/>
<dbReference type="AlphaFoldDB" id="A0A239IMT3"/>
<dbReference type="Pfam" id="PF01578">
    <property type="entry name" value="Cytochrom_C_asm"/>
    <property type="match status" value="1"/>
</dbReference>
<evidence type="ECO:0000256" key="1">
    <source>
        <dbReference type="ARBA" id="ARBA00002442"/>
    </source>
</evidence>
<dbReference type="InterPro" id="IPR045062">
    <property type="entry name" value="Cyt_c_biogenesis_CcsA/CcmC"/>
</dbReference>
<dbReference type="GO" id="GO:0020037">
    <property type="term" value="F:heme binding"/>
    <property type="evidence" value="ECO:0007669"/>
    <property type="project" value="InterPro"/>
</dbReference>
<evidence type="ECO:0000256" key="9">
    <source>
        <dbReference type="SAM" id="Phobius"/>
    </source>
</evidence>
<dbReference type="RefSeq" id="WP_089408308.1">
    <property type="nucleotide sequence ID" value="NZ_FZOU01000003.1"/>
</dbReference>
<evidence type="ECO:0000256" key="7">
    <source>
        <dbReference type="ARBA" id="ARBA00022989"/>
    </source>
</evidence>
<name>A0A239IMT3_9BACT</name>
<comment type="similarity">
    <text evidence="3">Belongs to the CcmC/CycZ/HelC family.</text>
</comment>
<keyword evidence="7 9" id="KW-1133">Transmembrane helix</keyword>
<keyword evidence="6" id="KW-0201">Cytochrome c-type biogenesis</keyword>
<keyword evidence="12" id="KW-1185">Reference proteome</keyword>
<protein>
    <recommendedName>
        <fullName evidence="4">Heme exporter protein C</fullName>
    </recommendedName>
</protein>
<evidence type="ECO:0000256" key="5">
    <source>
        <dbReference type="ARBA" id="ARBA00022692"/>
    </source>
</evidence>
<dbReference type="PRINTS" id="PR01386">
    <property type="entry name" value="CCMCBIOGNSIS"/>
</dbReference>
<evidence type="ECO:0000256" key="2">
    <source>
        <dbReference type="ARBA" id="ARBA00004141"/>
    </source>
</evidence>
<dbReference type="EMBL" id="FZOU01000003">
    <property type="protein sequence ID" value="SNS94851.1"/>
    <property type="molecule type" value="Genomic_DNA"/>
</dbReference>
<feature type="transmembrane region" description="Helical" evidence="9">
    <location>
        <begin position="100"/>
        <end position="124"/>
    </location>
</feature>
<accession>A0A239IMT3</accession>
<dbReference type="PANTHER" id="PTHR30071:SF1">
    <property type="entry name" value="CYTOCHROME B_B6 PROTEIN-RELATED"/>
    <property type="match status" value="1"/>
</dbReference>
<keyword evidence="8 9" id="KW-0472">Membrane</keyword>
<dbReference type="InterPro" id="IPR002541">
    <property type="entry name" value="Cyt_c_assembly"/>
</dbReference>
<feature type="transmembrane region" description="Helical" evidence="9">
    <location>
        <begin position="166"/>
        <end position="189"/>
    </location>
</feature>
<feature type="transmembrane region" description="Helical" evidence="9">
    <location>
        <begin position="60"/>
        <end position="88"/>
    </location>
</feature>
<evidence type="ECO:0000259" key="10">
    <source>
        <dbReference type="Pfam" id="PF01578"/>
    </source>
</evidence>
<feature type="transmembrane region" description="Helical" evidence="9">
    <location>
        <begin position="209"/>
        <end position="233"/>
    </location>
</feature>